<organism evidence="6 7">
    <name type="scientific">Hevea brasiliensis</name>
    <name type="common">Para rubber tree</name>
    <name type="synonym">Siphonia brasiliensis</name>
    <dbReference type="NCBI Taxonomy" id="3981"/>
    <lineage>
        <taxon>Eukaryota</taxon>
        <taxon>Viridiplantae</taxon>
        <taxon>Streptophyta</taxon>
        <taxon>Embryophyta</taxon>
        <taxon>Tracheophyta</taxon>
        <taxon>Spermatophyta</taxon>
        <taxon>Magnoliopsida</taxon>
        <taxon>eudicotyledons</taxon>
        <taxon>Gunneridae</taxon>
        <taxon>Pentapetalae</taxon>
        <taxon>rosids</taxon>
        <taxon>fabids</taxon>
        <taxon>Malpighiales</taxon>
        <taxon>Euphorbiaceae</taxon>
        <taxon>Crotonoideae</taxon>
        <taxon>Micrandreae</taxon>
        <taxon>Hevea</taxon>
    </lineage>
</organism>
<keyword evidence="5" id="KW-0472">Membrane</keyword>
<keyword evidence="4" id="KW-0406">Ion transport</keyword>
<feature type="non-terminal residue" evidence="6">
    <location>
        <position position="66"/>
    </location>
</feature>
<accession>A0ABQ9KUD0</accession>
<dbReference type="Proteomes" id="UP001174677">
    <property type="component" value="Chromosome 16"/>
</dbReference>
<dbReference type="PANTHER" id="PTHR32468">
    <property type="entry name" value="CATION/H + ANTIPORTER"/>
    <property type="match status" value="1"/>
</dbReference>
<gene>
    <name evidence="6" type="ORF">P3X46_030112</name>
</gene>
<keyword evidence="2" id="KW-0633">Potassium transport</keyword>
<keyword evidence="3" id="KW-0630">Potassium</keyword>
<evidence type="ECO:0000256" key="2">
    <source>
        <dbReference type="ARBA" id="ARBA00022538"/>
    </source>
</evidence>
<name>A0ABQ9KUD0_HEVBR</name>
<evidence type="ECO:0000256" key="1">
    <source>
        <dbReference type="ARBA" id="ARBA00022448"/>
    </source>
</evidence>
<evidence type="ECO:0000256" key="5">
    <source>
        <dbReference type="SAM" id="Phobius"/>
    </source>
</evidence>
<evidence type="ECO:0000256" key="3">
    <source>
        <dbReference type="ARBA" id="ARBA00022958"/>
    </source>
</evidence>
<keyword evidence="5" id="KW-0812">Transmembrane</keyword>
<evidence type="ECO:0000256" key="4">
    <source>
        <dbReference type="ARBA" id="ARBA00023065"/>
    </source>
</evidence>
<keyword evidence="7" id="KW-1185">Reference proteome</keyword>
<evidence type="ECO:0000313" key="7">
    <source>
        <dbReference type="Proteomes" id="UP001174677"/>
    </source>
</evidence>
<evidence type="ECO:0000313" key="6">
    <source>
        <dbReference type="EMBL" id="KAJ9148013.1"/>
    </source>
</evidence>
<reference evidence="6" key="1">
    <citation type="journal article" date="2023" name="Plant Biotechnol. J.">
        <title>Chromosome-level wild Hevea brasiliensis genome provides new tools for genomic-assisted breeding and valuable loci to elevate rubber yield.</title>
        <authorList>
            <person name="Cheng H."/>
            <person name="Song X."/>
            <person name="Hu Y."/>
            <person name="Wu T."/>
            <person name="Yang Q."/>
            <person name="An Z."/>
            <person name="Feng S."/>
            <person name="Deng Z."/>
            <person name="Wu W."/>
            <person name="Zeng X."/>
            <person name="Tu M."/>
            <person name="Wang X."/>
            <person name="Huang H."/>
        </authorList>
    </citation>
    <scope>NUCLEOTIDE SEQUENCE</scope>
    <source>
        <strain evidence="6">MT/VB/25A 57/8</strain>
    </source>
</reference>
<keyword evidence="5" id="KW-1133">Transmembrane helix</keyword>
<keyword evidence="1" id="KW-0813">Transport</keyword>
<sequence length="66" mass="7097">MASNATAASCPKPMKATSNGVFQGDNPLDYSLPLAIIQIVLVIVLTRILALLLRPLRQPRVIAEIV</sequence>
<dbReference type="PANTHER" id="PTHR32468:SF144">
    <property type="entry name" value="CATION_H(+) ANTIPORTER 17"/>
    <property type="match status" value="1"/>
</dbReference>
<dbReference type="EMBL" id="JARPOI010000016">
    <property type="protein sequence ID" value="KAJ9148013.1"/>
    <property type="molecule type" value="Genomic_DNA"/>
</dbReference>
<protein>
    <submittedName>
        <fullName evidence="6">Uncharacterized protein</fullName>
    </submittedName>
</protein>
<comment type="caution">
    <text evidence="6">The sequence shown here is derived from an EMBL/GenBank/DDBJ whole genome shotgun (WGS) entry which is preliminary data.</text>
</comment>
<feature type="transmembrane region" description="Helical" evidence="5">
    <location>
        <begin position="30"/>
        <end position="53"/>
    </location>
</feature>
<proteinExistence type="predicted"/>
<dbReference type="InterPro" id="IPR050794">
    <property type="entry name" value="CPA2_transporter"/>
</dbReference>